<dbReference type="PANTHER" id="PTHR43798:SF33">
    <property type="entry name" value="HYDROLASE, PUTATIVE (AFU_ORTHOLOGUE AFUA_2G14860)-RELATED"/>
    <property type="match status" value="1"/>
</dbReference>
<keyword evidence="2" id="KW-0378">Hydrolase</keyword>
<dbReference type="GO" id="GO:0016787">
    <property type="term" value="F:hydrolase activity"/>
    <property type="evidence" value="ECO:0007669"/>
    <property type="project" value="UniProtKB-KW"/>
</dbReference>
<dbReference type="InterPro" id="IPR029058">
    <property type="entry name" value="AB_hydrolase_fold"/>
</dbReference>
<evidence type="ECO:0000259" key="1">
    <source>
        <dbReference type="Pfam" id="PF12697"/>
    </source>
</evidence>
<feature type="domain" description="AB hydrolase-1" evidence="1">
    <location>
        <begin position="40"/>
        <end position="309"/>
    </location>
</feature>
<dbReference type="GO" id="GO:0017000">
    <property type="term" value="P:antibiotic biosynthetic process"/>
    <property type="evidence" value="ECO:0007669"/>
    <property type="project" value="UniProtKB-ARBA"/>
</dbReference>
<dbReference type="Gene3D" id="3.40.50.1820">
    <property type="entry name" value="alpha/beta hydrolase"/>
    <property type="match status" value="1"/>
</dbReference>
<dbReference type="RefSeq" id="XP_056766235.1">
    <property type="nucleotide sequence ID" value="XM_056910531.1"/>
</dbReference>
<dbReference type="InterPro" id="IPR000073">
    <property type="entry name" value="AB_hydrolase_1"/>
</dbReference>
<reference evidence="2" key="2">
    <citation type="journal article" date="2023" name="IMA Fungus">
        <title>Comparative genomic study of the Penicillium genus elucidates a diverse pangenome and 15 lateral gene transfer events.</title>
        <authorList>
            <person name="Petersen C."/>
            <person name="Sorensen T."/>
            <person name="Nielsen M.R."/>
            <person name="Sondergaard T.E."/>
            <person name="Sorensen J.L."/>
            <person name="Fitzpatrick D.A."/>
            <person name="Frisvad J.C."/>
            <person name="Nielsen K.L."/>
        </authorList>
    </citation>
    <scope>NUCLEOTIDE SEQUENCE</scope>
    <source>
        <strain evidence="2">IBT 16125</strain>
    </source>
</reference>
<dbReference type="GO" id="GO:0072330">
    <property type="term" value="P:monocarboxylic acid biosynthetic process"/>
    <property type="evidence" value="ECO:0007669"/>
    <property type="project" value="UniProtKB-ARBA"/>
</dbReference>
<keyword evidence="3" id="KW-1185">Reference proteome</keyword>
<dbReference type="GO" id="GO:0016020">
    <property type="term" value="C:membrane"/>
    <property type="evidence" value="ECO:0007669"/>
    <property type="project" value="TreeGrafter"/>
</dbReference>
<comment type="caution">
    <text evidence="2">The sequence shown here is derived from an EMBL/GenBank/DDBJ whole genome shotgun (WGS) entry which is preliminary data.</text>
</comment>
<name>A0AAD6G3L1_9EURO</name>
<dbReference type="GeneID" id="81600774"/>
<dbReference type="PANTHER" id="PTHR43798">
    <property type="entry name" value="MONOACYLGLYCEROL LIPASE"/>
    <property type="match status" value="1"/>
</dbReference>
<evidence type="ECO:0000313" key="2">
    <source>
        <dbReference type="EMBL" id="KAJ5450700.1"/>
    </source>
</evidence>
<dbReference type="Pfam" id="PF12697">
    <property type="entry name" value="Abhydrolase_6"/>
    <property type="match status" value="1"/>
</dbReference>
<gene>
    <name evidence="2" type="ORF">N7458_007149</name>
</gene>
<reference evidence="2" key="1">
    <citation type="submission" date="2022-12" db="EMBL/GenBank/DDBJ databases">
        <authorList>
            <person name="Petersen C."/>
        </authorList>
    </citation>
    <scope>NUCLEOTIDE SEQUENCE</scope>
    <source>
        <strain evidence="2">IBT 16125</strain>
    </source>
</reference>
<dbReference type="SUPFAM" id="SSF53474">
    <property type="entry name" value="alpha/beta-Hydrolases"/>
    <property type="match status" value="1"/>
</dbReference>
<sequence length="329" mass="36281">MKTAPQDWTRDTGSAMVSIGTHCLYTSISGPPRTPEDPLIVVLAGAGDVASSYTALSLLVSSFSRILFYDRTGLGRSEPRTSLARSIHLAATTAVTAAEELHSLLEATNLRSPLVLVAHSYGAIVSREFLHLYNDEVVGIVLADASTERQCDYFQLPDPNINAVLGDLKVAQITGLRADSKLSRDGWRNRAIDIARGAAAAQVEVDSYVGVCHTLADKKQFHNRAMGNRPVSVIRCNGARDYERIYEKGVEVGNGTPQQQRAFRDLLDRWEAIDRELKEEQLQLSTTTHLVHIPDCGHNVHLIRPDIVAGEIRWVLDQLRRPRGDALKL</sequence>
<protein>
    <submittedName>
        <fullName evidence="2">Alpha/beta hydrolase</fullName>
    </submittedName>
</protein>
<proteinExistence type="predicted"/>
<evidence type="ECO:0000313" key="3">
    <source>
        <dbReference type="Proteomes" id="UP001213681"/>
    </source>
</evidence>
<dbReference type="EMBL" id="JAPVEA010000006">
    <property type="protein sequence ID" value="KAJ5450700.1"/>
    <property type="molecule type" value="Genomic_DNA"/>
</dbReference>
<organism evidence="2 3">
    <name type="scientific">Penicillium daleae</name>
    <dbReference type="NCBI Taxonomy" id="63821"/>
    <lineage>
        <taxon>Eukaryota</taxon>
        <taxon>Fungi</taxon>
        <taxon>Dikarya</taxon>
        <taxon>Ascomycota</taxon>
        <taxon>Pezizomycotina</taxon>
        <taxon>Eurotiomycetes</taxon>
        <taxon>Eurotiomycetidae</taxon>
        <taxon>Eurotiales</taxon>
        <taxon>Aspergillaceae</taxon>
        <taxon>Penicillium</taxon>
    </lineage>
</organism>
<dbReference type="Proteomes" id="UP001213681">
    <property type="component" value="Unassembled WGS sequence"/>
</dbReference>
<dbReference type="AlphaFoldDB" id="A0AAD6G3L1"/>
<accession>A0AAD6G3L1</accession>
<dbReference type="InterPro" id="IPR050266">
    <property type="entry name" value="AB_hydrolase_sf"/>
</dbReference>